<keyword evidence="3" id="KW-1185">Reference proteome</keyword>
<gene>
    <name evidence="2" type="ORF">C8D82_12838</name>
</gene>
<dbReference type="AlphaFoldDB" id="A0A2U1AP40"/>
<protein>
    <submittedName>
        <fullName evidence="2">Uncharacterized protein</fullName>
    </submittedName>
</protein>
<keyword evidence="1" id="KW-1133">Transmembrane helix</keyword>
<keyword evidence="1" id="KW-0812">Transmembrane</keyword>
<evidence type="ECO:0000313" key="2">
    <source>
        <dbReference type="EMBL" id="PVY38138.1"/>
    </source>
</evidence>
<dbReference type="Proteomes" id="UP000245959">
    <property type="component" value="Unassembled WGS sequence"/>
</dbReference>
<sequence length="51" mass="5615">MTGRDDVGKKTPNRKNDPLLQAIVILLLALILPGMALRIFSGVFELLAAYF</sequence>
<evidence type="ECO:0000256" key="1">
    <source>
        <dbReference type="SAM" id="Phobius"/>
    </source>
</evidence>
<comment type="caution">
    <text evidence="2">The sequence shown here is derived from an EMBL/GenBank/DDBJ whole genome shotgun (WGS) entry which is preliminary data.</text>
</comment>
<name>A0A2U1AP40_9BACT</name>
<keyword evidence="1" id="KW-0472">Membrane</keyword>
<evidence type="ECO:0000313" key="3">
    <source>
        <dbReference type="Proteomes" id="UP000245959"/>
    </source>
</evidence>
<accession>A0A2U1AP40</accession>
<reference evidence="2 3" key="1">
    <citation type="submission" date="2018-04" db="EMBL/GenBank/DDBJ databases">
        <title>Genomic Encyclopedia of Type Strains, Phase IV (KMG-IV): sequencing the most valuable type-strain genomes for metagenomic binning, comparative biology and taxonomic classification.</title>
        <authorList>
            <person name="Goeker M."/>
        </authorList>
    </citation>
    <scope>NUCLEOTIDE SEQUENCE [LARGE SCALE GENOMIC DNA]</scope>
    <source>
        <strain evidence="2 3">DSM 14823</strain>
    </source>
</reference>
<organism evidence="2 3">
    <name type="scientific">Victivallis vadensis</name>
    <dbReference type="NCBI Taxonomy" id="172901"/>
    <lineage>
        <taxon>Bacteria</taxon>
        <taxon>Pseudomonadati</taxon>
        <taxon>Lentisphaerota</taxon>
        <taxon>Lentisphaeria</taxon>
        <taxon>Victivallales</taxon>
        <taxon>Victivallaceae</taxon>
        <taxon>Victivallis</taxon>
    </lineage>
</organism>
<feature type="transmembrane region" description="Helical" evidence="1">
    <location>
        <begin position="20"/>
        <end position="40"/>
    </location>
</feature>
<proteinExistence type="predicted"/>
<dbReference type="EMBL" id="QEKH01000028">
    <property type="protein sequence ID" value="PVY38138.1"/>
    <property type="molecule type" value="Genomic_DNA"/>
</dbReference>